<keyword evidence="4" id="KW-1185">Reference proteome</keyword>
<proteinExistence type="predicted"/>
<gene>
    <name evidence="2" type="ORF">HINF_LOCUS2018</name>
    <name evidence="3" type="ORF">HINF_LOCUS71664</name>
</gene>
<reference evidence="3 4" key="2">
    <citation type="submission" date="2024-07" db="EMBL/GenBank/DDBJ databases">
        <authorList>
            <person name="Akdeniz Z."/>
        </authorList>
    </citation>
    <scope>NUCLEOTIDE SEQUENCE [LARGE SCALE GENOMIC DNA]</scope>
</reference>
<sequence>MPSNHDYLRNPQLQTYKNRECKIQLTNDLIVTGTISDYDTFMNVTVTNCTDSDGSTFQSAVIRGNSIVSIW</sequence>
<comment type="caution">
    <text evidence="2">The sequence shown here is derived from an EMBL/GenBank/DDBJ whole genome shotgun (WGS) entry which is preliminary data.</text>
</comment>
<name>A0AA86N7V4_9EUKA</name>
<reference evidence="2" key="1">
    <citation type="submission" date="2023-06" db="EMBL/GenBank/DDBJ databases">
        <authorList>
            <person name="Kurt Z."/>
        </authorList>
    </citation>
    <scope>NUCLEOTIDE SEQUENCE</scope>
</reference>
<dbReference type="InterPro" id="IPR001163">
    <property type="entry name" value="Sm_dom_euk/arc"/>
</dbReference>
<dbReference type="Pfam" id="PF01423">
    <property type="entry name" value="LSM"/>
    <property type="match status" value="1"/>
</dbReference>
<evidence type="ECO:0000313" key="3">
    <source>
        <dbReference type="EMBL" id="CAL6102433.1"/>
    </source>
</evidence>
<dbReference type="Proteomes" id="UP001642409">
    <property type="component" value="Unassembled WGS sequence"/>
</dbReference>
<accession>A0AA86N7V4</accession>
<evidence type="ECO:0000313" key="2">
    <source>
        <dbReference type="EMBL" id="CAI9914373.1"/>
    </source>
</evidence>
<feature type="domain" description="Sm" evidence="1">
    <location>
        <begin position="11"/>
        <end position="70"/>
    </location>
</feature>
<dbReference type="AlphaFoldDB" id="A0AA86N7V4"/>
<dbReference type="Gene3D" id="2.30.30.100">
    <property type="match status" value="1"/>
</dbReference>
<evidence type="ECO:0000259" key="1">
    <source>
        <dbReference type="SMART" id="SM00651"/>
    </source>
</evidence>
<dbReference type="SMART" id="SM00651">
    <property type="entry name" value="Sm"/>
    <property type="match status" value="1"/>
</dbReference>
<dbReference type="EMBL" id="CAXDID020000555">
    <property type="protein sequence ID" value="CAL6102433.1"/>
    <property type="molecule type" value="Genomic_DNA"/>
</dbReference>
<protein>
    <submittedName>
        <fullName evidence="2">LSM domain-containing protein</fullName>
    </submittedName>
    <submittedName>
        <fullName evidence="3">LSM_domain-containing protein</fullName>
    </submittedName>
</protein>
<dbReference type="InterPro" id="IPR010920">
    <property type="entry name" value="LSM_dom_sf"/>
</dbReference>
<evidence type="ECO:0000313" key="4">
    <source>
        <dbReference type="Proteomes" id="UP001642409"/>
    </source>
</evidence>
<dbReference type="SUPFAM" id="SSF50182">
    <property type="entry name" value="Sm-like ribonucleoproteins"/>
    <property type="match status" value="1"/>
</dbReference>
<organism evidence="2">
    <name type="scientific">Hexamita inflata</name>
    <dbReference type="NCBI Taxonomy" id="28002"/>
    <lineage>
        <taxon>Eukaryota</taxon>
        <taxon>Metamonada</taxon>
        <taxon>Diplomonadida</taxon>
        <taxon>Hexamitidae</taxon>
        <taxon>Hexamitinae</taxon>
        <taxon>Hexamita</taxon>
    </lineage>
</organism>
<dbReference type="EMBL" id="CATOUU010000049">
    <property type="protein sequence ID" value="CAI9914373.1"/>
    <property type="molecule type" value="Genomic_DNA"/>
</dbReference>